<accession>A0ABP3EDN4</accession>
<dbReference type="PANTHER" id="PTHR43162:SF1">
    <property type="entry name" value="PRESTALK A DIFFERENTIATION PROTEIN A"/>
    <property type="match status" value="1"/>
</dbReference>
<keyword evidence="3" id="KW-1185">Reference proteome</keyword>
<dbReference type="InterPro" id="IPR036291">
    <property type="entry name" value="NAD(P)-bd_dom_sf"/>
</dbReference>
<dbReference type="RefSeq" id="WP_343938639.1">
    <property type="nucleotide sequence ID" value="NZ_BAAABU010000025.1"/>
</dbReference>
<evidence type="ECO:0000313" key="2">
    <source>
        <dbReference type="EMBL" id="GAA0257042.1"/>
    </source>
</evidence>
<organism evidence="2 3">
    <name type="scientific">Saccharothrix mutabilis subsp. mutabilis</name>
    <dbReference type="NCBI Taxonomy" id="66855"/>
    <lineage>
        <taxon>Bacteria</taxon>
        <taxon>Bacillati</taxon>
        <taxon>Actinomycetota</taxon>
        <taxon>Actinomycetes</taxon>
        <taxon>Pseudonocardiales</taxon>
        <taxon>Pseudonocardiaceae</taxon>
        <taxon>Saccharothrix</taxon>
    </lineage>
</organism>
<dbReference type="InterPro" id="IPR051604">
    <property type="entry name" value="Ergot_Alk_Oxidoreductase"/>
</dbReference>
<dbReference type="EMBL" id="BAAABU010000025">
    <property type="protein sequence ID" value="GAA0257042.1"/>
    <property type="molecule type" value="Genomic_DNA"/>
</dbReference>
<sequence>MTVLVTGATGNAGAEVVRALVALGVEVRALVRSPTPLDVPQVVGDLDDPASLSFFGVESLFLLPGYRDMPGVLASAADAGVRRVVLLSSPAVTASDTANAVSRYMIRSEEAVFASGLEWTVLRPNGFMSNTLRWRSQLAAGNVVRDAFGGVPVAMIDPYDIGEVAARALTSDFAGQVLELSGPEKLLPGDRVRVLGEVLGRNLSFVALSDEVARAELSAAMPAEYVHAFFSFYGDGTLDESRVHPTVQDVTGRPPRDFGTWARVHAAEFATA</sequence>
<protein>
    <submittedName>
        <fullName evidence="2">NAD(P)H-binding protein</fullName>
    </submittedName>
</protein>
<dbReference type="Gene3D" id="3.90.25.10">
    <property type="entry name" value="UDP-galactose 4-epimerase, domain 1"/>
    <property type="match status" value="1"/>
</dbReference>
<dbReference type="InterPro" id="IPR016040">
    <property type="entry name" value="NAD(P)-bd_dom"/>
</dbReference>
<comment type="caution">
    <text evidence="2">The sequence shown here is derived from an EMBL/GenBank/DDBJ whole genome shotgun (WGS) entry which is preliminary data.</text>
</comment>
<reference evidence="3" key="1">
    <citation type="journal article" date="2019" name="Int. J. Syst. Evol. Microbiol.">
        <title>The Global Catalogue of Microorganisms (GCM) 10K type strain sequencing project: providing services to taxonomists for standard genome sequencing and annotation.</title>
        <authorList>
            <consortium name="The Broad Institute Genomics Platform"/>
            <consortium name="The Broad Institute Genome Sequencing Center for Infectious Disease"/>
            <person name="Wu L."/>
            <person name="Ma J."/>
        </authorList>
    </citation>
    <scope>NUCLEOTIDE SEQUENCE [LARGE SCALE GENOMIC DNA]</scope>
    <source>
        <strain evidence="3">JCM 3380</strain>
    </source>
</reference>
<dbReference type="SUPFAM" id="SSF51735">
    <property type="entry name" value="NAD(P)-binding Rossmann-fold domains"/>
    <property type="match status" value="1"/>
</dbReference>
<dbReference type="PANTHER" id="PTHR43162">
    <property type="match status" value="1"/>
</dbReference>
<dbReference type="Proteomes" id="UP001500416">
    <property type="component" value="Unassembled WGS sequence"/>
</dbReference>
<name>A0ABP3EDN4_9PSEU</name>
<proteinExistence type="predicted"/>
<dbReference type="Gene3D" id="3.40.50.720">
    <property type="entry name" value="NAD(P)-binding Rossmann-like Domain"/>
    <property type="match status" value="1"/>
</dbReference>
<evidence type="ECO:0000259" key="1">
    <source>
        <dbReference type="Pfam" id="PF13460"/>
    </source>
</evidence>
<gene>
    <name evidence="2" type="ORF">GCM10010492_67440</name>
</gene>
<dbReference type="Pfam" id="PF13460">
    <property type="entry name" value="NAD_binding_10"/>
    <property type="match status" value="1"/>
</dbReference>
<feature type="domain" description="NAD(P)-binding" evidence="1">
    <location>
        <begin position="7"/>
        <end position="170"/>
    </location>
</feature>
<evidence type="ECO:0000313" key="3">
    <source>
        <dbReference type="Proteomes" id="UP001500416"/>
    </source>
</evidence>